<dbReference type="Pfam" id="PF01074">
    <property type="entry name" value="Glyco_hydro_38N"/>
    <property type="match status" value="1"/>
</dbReference>
<dbReference type="InterPro" id="IPR050843">
    <property type="entry name" value="Glycosyl_Hydrlase_38"/>
</dbReference>
<dbReference type="PANTHER" id="PTHR11607:SF3">
    <property type="entry name" value="LYSOSOMAL ALPHA-MANNOSIDASE"/>
    <property type="match status" value="1"/>
</dbReference>
<dbReference type="EMBL" id="LGRX02026949">
    <property type="protein sequence ID" value="KAK3250033.1"/>
    <property type="molecule type" value="Genomic_DNA"/>
</dbReference>
<dbReference type="Proteomes" id="UP001190700">
    <property type="component" value="Unassembled WGS sequence"/>
</dbReference>
<feature type="domain" description="Glycoside hydrolase family 38 N-terminal" evidence="2">
    <location>
        <begin position="51"/>
        <end position="143"/>
    </location>
</feature>
<organism evidence="3 4">
    <name type="scientific">Cymbomonas tetramitiformis</name>
    <dbReference type="NCBI Taxonomy" id="36881"/>
    <lineage>
        <taxon>Eukaryota</taxon>
        <taxon>Viridiplantae</taxon>
        <taxon>Chlorophyta</taxon>
        <taxon>Pyramimonadophyceae</taxon>
        <taxon>Pyramimonadales</taxon>
        <taxon>Pyramimonadaceae</taxon>
        <taxon>Cymbomonas</taxon>
    </lineage>
</organism>
<protein>
    <submittedName>
        <fullName evidence="3">Alpha-mannosidase 2x</fullName>
    </submittedName>
</protein>
<dbReference type="GO" id="GO:0004559">
    <property type="term" value="F:alpha-mannosidase activity"/>
    <property type="evidence" value="ECO:0007669"/>
    <property type="project" value="InterPro"/>
</dbReference>
<evidence type="ECO:0000313" key="4">
    <source>
        <dbReference type="Proteomes" id="UP001190700"/>
    </source>
</evidence>
<accession>A0AAE0C7U2</accession>
<keyword evidence="1" id="KW-0732">Signal</keyword>
<reference evidence="3 4" key="1">
    <citation type="journal article" date="2015" name="Genome Biol. Evol.">
        <title>Comparative Genomics of a Bacterivorous Green Alga Reveals Evolutionary Causalities and Consequences of Phago-Mixotrophic Mode of Nutrition.</title>
        <authorList>
            <person name="Burns J.A."/>
            <person name="Paasch A."/>
            <person name="Narechania A."/>
            <person name="Kim E."/>
        </authorList>
    </citation>
    <scope>NUCLEOTIDE SEQUENCE [LARGE SCALE GENOMIC DNA]</scope>
    <source>
        <strain evidence="3 4">PLY_AMNH</strain>
    </source>
</reference>
<evidence type="ECO:0000259" key="2">
    <source>
        <dbReference type="Pfam" id="PF01074"/>
    </source>
</evidence>
<dbReference type="InterPro" id="IPR011330">
    <property type="entry name" value="Glyco_hydro/deAcase_b/a-brl"/>
</dbReference>
<evidence type="ECO:0000313" key="3">
    <source>
        <dbReference type="EMBL" id="KAK3250033.1"/>
    </source>
</evidence>
<comment type="caution">
    <text evidence="3">The sequence shown here is derived from an EMBL/GenBank/DDBJ whole genome shotgun (WGS) entry which is preliminary data.</text>
</comment>
<dbReference type="SUPFAM" id="SSF88713">
    <property type="entry name" value="Glycoside hydrolase/deacetylase"/>
    <property type="match status" value="1"/>
</dbReference>
<sequence>MPYLAQKCPSSRWRIAFVTALLTVAAAFPSSSSKGTASDRWSWCSLSRPCVHLIPHSHMDPGWRYPFADYYKRQGISILRGVVRALSADSRRRFVIADTAFLAQWLQDEGDATPVPTLLSGVASWREAVRQLVQDEQLDIVGGVV</sequence>
<feature type="chain" id="PRO_5042104566" evidence="1">
    <location>
        <begin position="28"/>
        <end position="145"/>
    </location>
</feature>
<dbReference type="PANTHER" id="PTHR11607">
    <property type="entry name" value="ALPHA-MANNOSIDASE"/>
    <property type="match status" value="1"/>
</dbReference>
<dbReference type="InterPro" id="IPR027291">
    <property type="entry name" value="Glyco_hydro_38_N_sf"/>
</dbReference>
<dbReference type="Gene3D" id="3.20.110.10">
    <property type="entry name" value="Glycoside hydrolase 38, N terminal domain"/>
    <property type="match status" value="1"/>
</dbReference>
<dbReference type="GO" id="GO:0006013">
    <property type="term" value="P:mannose metabolic process"/>
    <property type="evidence" value="ECO:0007669"/>
    <property type="project" value="InterPro"/>
</dbReference>
<dbReference type="AlphaFoldDB" id="A0AAE0C7U2"/>
<dbReference type="GO" id="GO:0006491">
    <property type="term" value="P:N-glycan processing"/>
    <property type="evidence" value="ECO:0007669"/>
    <property type="project" value="TreeGrafter"/>
</dbReference>
<name>A0AAE0C7U2_9CHLO</name>
<feature type="signal peptide" evidence="1">
    <location>
        <begin position="1"/>
        <end position="27"/>
    </location>
</feature>
<dbReference type="GO" id="GO:0000139">
    <property type="term" value="C:Golgi membrane"/>
    <property type="evidence" value="ECO:0007669"/>
    <property type="project" value="TreeGrafter"/>
</dbReference>
<keyword evidence="4" id="KW-1185">Reference proteome</keyword>
<gene>
    <name evidence="3" type="ORF">CYMTET_40569</name>
</gene>
<proteinExistence type="predicted"/>
<evidence type="ECO:0000256" key="1">
    <source>
        <dbReference type="SAM" id="SignalP"/>
    </source>
</evidence>
<dbReference type="InterPro" id="IPR000602">
    <property type="entry name" value="Glyco_hydro_38_N"/>
</dbReference>